<dbReference type="AlphaFoldDB" id="A0A1H6DVB9"/>
<dbReference type="NCBIfam" id="TIGR03755">
    <property type="entry name" value="conj_TIGR03755"/>
    <property type="match status" value="1"/>
</dbReference>
<proteinExistence type="predicted"/>
<dbReference type="InterPro" id="IPR021204">
    <property type="entry name" value="Integr_conj_element_PFL4711"/>
</dbReference>
<accession>A0A1H6DVB9</accession>
<protein>
    <submittedName>
        <fullName evidence="2">Integrating conjugative element protein, PFL_4711 family</fullName>
    </submittedName>
</protein>
<organism evidence="2 3">
    <name type="scientific">Marinobacterium lutimaris</name>
    <dbReference type="NCBI Taxonomy" id="568106"/>
    <lineage>
        <taxon>Bacteria</taxon>
        <taxon>Pseudomonadati</taxon>
        <taxon>Pseudomonadota</taxon>
        <taxon>Gammaproteobacteria</taxon>
        <taxon>Oceanospirillales</taxon>
        <taxon>Oceanospirillaceae</taxon>
        <taxon>Marinobacterium</taxon>
    </lineage>
</organism>
<dbReference type="Proteomes" id="UP000236745">
    <property type="component" value="Unassembled WGS sequence"/>
</dbReference>
<feature type="chain" id="PRO_5009296326" evidence="1">
    <location>
        <begin position="21"/>
        <end position="447"/>
    </location>
</feature>
<name>A0A1H6DVB9_9GAMM</name>
<dbReference type="EMBL" id="FNVQ01000011">
    <property type="protein sequence ID" value="SEG89218.1"/>
    <property type="molecule type" value="Genomic_DNA"/>
</dbReference>
<dbReference type="OrthoDB" id="8553954at2"/>
<evidence type="ECO:0000313" key="3">
    <source>
        <dbReference type="Proteomes" id="UP000236745"/>
    </source>
</evidence>
<reference evidence="2 3" key="1">
    <citation type="submission" date="2016-10" db="EMBL/GenBank/DDBJ databases">
        <authorList>
            <person name="de Groot N.N."/>
        </authorList>
    </citation>
    <scope>NUCLEOTIDE SEQUENCE [LARGE SCALE GENOMIC DNA]</scope>
    <source>
        <strain evidence="2 3">DSM 22012</strain>
    </source>
</reference>
<dbReference type="RefSeq" id="WP_160115598.1">
    <property type="nucleotide sequence ID" value="NZ_FNVQ01000011.1"/>
</dbReference>
<evidence type="ECO:0000256" key="1">
    <source>
        <dbReference type="SAM" id="SignalP"/>
    </source>
</evidence>
<feature type="signal peptide" evidence="1">
    <location>
        <begin position="1"/>
        <end position="20"/>
    </location>
</feature>
<evidence type="ECO:0000313" key="2">
    <source>
        <dbReference type="EMBL" id="SEG89218.1"/>
    </source>
</evidence>
<sequence length="447" mass="48496">MKKITLATIIASLVSVHAAAATQSPRVMTVNAYEIGGSLLPGAPTSTDNMNIFALGTEWETNMQCGNFDPKVSVSNQLNGVTDGFKSMMGNIVNNATGAVASLPALVIQRANPGLYDLLQQGVLQGKLDLEFAETSCESIQQMIMGDTGLPWEKGTVATRQQTWADEISSSGGDAIRAKDNYDQANIGNEGRLWVCNEKRGGLGQPKVNTIYDVVVAGYNLYHDNSDLCSTGSPAAGLQDDSSIYKYWTSADAAADWVVETVGEVRLSTCNTCTKIETQPGVALEVKHEELADTLNTRLTNLVDGSTELTWQNLNRVSAPPTVIITPAVIRKLQDESDVSAERTIEDVSLEVAYARMTEQARLAIRMLRAGAKEPNVQSYPNAPETIDATVQELRENMALIQQAATDVQPVSAKTVKSIMVGEEKRLQRARQLDRATRDNNELRLTE</sequence>
<keyword evidence="1" id="KW-0732">Signal</keyword>
<gene>
    <name evidence="2" type="ORF">SAMN05444390_11136</name>
</gene>
<keyword evidence="3" id="KW-1185">Reference proteome</keyword>